<proteinExistence type="predicted"/>
<evidence type="ECO:0000256" key="1">
    <source>
        <dbReference type="ARBA" id="ARBA00023242"/>
    </source>
</evidence>
<dbReference type="Proteomes" id="UP000558688">
    <property type="component" value="Unassembled WGS sequence"/>
</dbReference>
<evidence type="ECO:0000313" key="3">
    <source>
        <dbReference type="Proteomes" id="UP000558688"/>
    </source>
</evidence>
<organism evidence="2 3">
    <name type="scientific">Fusarium oxysporum</name>
    <name type="common">Fusarium vascular wilt</name>
    <dbReference type="NCBI Taxonomy" id="5507"/>
    <lineage>
        <taxon>Eukaryota</taxon>
        <taxon>Fungi</taxon>
        <taxon>Dikarya</taxon>
        <taxon>Ascomycota</taxon>
        <taxon>Pezizomycotina</taxon>
        <taxon>Sordariomycetes</taxon>
        <taxon>Hypocreomycetidae</taxon>
        <taxon>Hypocreales</taxon>
        <taxon>Nectriaceae</taxon>
        <taxon>Fusarium</taxon>
        <taxon>Fusarium oxysporum species complex</taxon>
    </lineage>
</organism>
<dbReference type="InterPro" id="IPR053175">
    <property type="entry name" value="DHMBA_Reg_Transcription_Factor"/>
</dbReference>
<name>A0A8H4Z3E6_FUSOX</name>
<sequence>MVNVGRRSKSCFMCRERPNNSVLSSYPEPWDVVLRMQNKYAENKVQARIQKAKTERMEQARREAATIPRGIHMTAEVHSWNRFYQDYANHSGITLFNVLPRFYTSSSSTCFQEALHAVTLVSSARQLQQSGLMVQARRHYGEAIKALNATLDDTILTADDSVLVALLLLSLFEMIVPEYFRKDADFQCHIHFRGALLLLRWRAERALGSELDESCFMFLSHICVRVNPWTTHSQLSTDISIQLMSMFLNNEPFDVKWLALERFAAPWIKGPLLEPILGRAVDFKRRARAQVTTDHHPSRIEVIQLIKDGIAISEDLDATATSVKSSSNPDLASHQQPTAFNNMFEVSTKTTEAIARSLYQTVRFHVVELVSSLVAFVEEGGGTCHELNYQFNPSMKDMILEQVCGEICAVLGLECEYNIEADQTGIGYQAYSLFWPLLVLLFSASVGNEKRAWAQEKLRFIGEISGLGLATWAAGSINTSSLTESYTKTM</sequence>
<dbReference type="PANTHER" id="PTHR38791">
    <property type="entry name" value="ZN(II)2CYS6 TRANSCRIPTION FACTOR (EUROFUNG)-RELATED-RELATED"/>
    <property type="match status" value="1"/>
</dbReference>
<keyword evidence="1" id="KW-0539">Nucleus</keyword>
<dbReference type="EMBL" id="JAAFOW010004144">
    <property type="protein sequence ID" value="KAF5239093.1"/>
    <property type="molecule type" value="Genomic_DNA"/>
</dbReference>
<gene>
    <name evidence="2" type="ORF">FOXYS1_15502</name>
</gene>
<reference evidence="2" key="1">
    <citation type="submission" date="2020-02" db="EMBL/GenBank/DDBJ databases">
        <title>Identification and distribution of gene clusters putatively required for synthesis of sphingolipid metabolism inhibitors in phylogenetically diverse species of the filamentous fungus Fusarium.</title>
        <authorList>
            <person name="Kim H.-S."/>
            <person name="Busman M."/>
            <person name="Brown D.W."/>
            <person name="Divon H."/>
            <person name="Uhlig S."/>
            <person name="Proctor R.H."/>
        </authorList>
    </citation>
    <scope>NUCLEOTIDE SEQUENCE [LARGE SCALE GENOMIC DNA]</scope>
    <source>
        <strain evidence="2">NRRL 39464</strain>
    </source>
</reference>
<comment type="caution">
    <text evidence="2">The sequence shown here is derived from an EMBL/GenBank/DDBJ whole genome shotgun (WGS) entry which is preliminary data.</text>
</comment>
<accession>A0A8H4Z3E6</accession>
<protein>
    <submittedName>
        <fullName evidence="2">Uncharacterized protein</fullName>
    </submittedName>
</protein>
<dbReference type="InterPro" id="IPR021858">
    <property type="entry name" value="Fun_TF"/>
</dbReference>
<dbReference type="AlphaFoldDB" id="A0A8H4Z3E6"/>
<dbReference type="Pfam" id="PF11951">
    <property type="entry name" value="Fungal_trans_2"/>
    <property type="match status" value="1"/>
</dbReference>
<dbReference type="PANTHER" id="PTHR38791:SF11">
    <property type="entry name" value="ZN(II)2CYS6 TRANSCRIPTION FACTOR (EUROFUNG)"/>
    <property type="match status" value="1"/>
</dbReference>
<evidence type="ECO:0000313" key="2">
    <source>
        <dbReference type="EMBL" id="KAF5239093.1"/>
    </source>
</evidence>